<accession>A0A9D9DJB5</accession>
<comment type="caution">
    <text evidence="7">The sequence shown here is derived from an EMBL/GenBank/DDBJ whole genome shotgun (WGS) entry which is preliminary data.</text>
</comment>
<evidence type="ECO:0000313" key="7">
    <source>
        <dbReference type="EMBL" id="MBO8427740.1"/>
    </source>
</evidence>
<feature type="non-terminal residue" evidence="7">
    <location>
        <position position="1"/>
    </location>
</feature>
<dbReference type="InterPro" id="IPR002523">
    <property type="entry name" value="MgTranspt_CorA/ZnTranspt_ZntB"/>
</dbReference>
<dbReference type="SUPFAM" id="SSF143865">
    <property type="entry name" value="CorA soluble domain-like"/>
    <property type="match status" value="1"/>
</dbReference>
<dbReference type="GO" id="GO:0046873">
    <property type="term" value="F:metal ion transmembrane transporter activity"/>
    <property type="evidence" value="ECO:0007669"/>
    <property type="project" value="InterPro"/>
</dbReference>
<keyword evidence="3 6" id="KW-0812">Transmembrane</keyword>
<feature type="transmembrane region" description="Helical" evidence="6">
    <location>
        <begin position="173"/>
        <end position="196"/>
    </location>
</feature>
<keyword evidence="4 6" id="KW-1133">Transmembrane helix</keyword>
<evidence type="ECO:0000256" key="1">
    <source>
        <dbReference type="ARBA" id="ARBA00004141"/>
    </source>
</evidence>
<proteinExistence type="inferred from homology"/>
<evidence type="ECO:0000256" key="3">
    <source>
        <dbReference type="ARBA" id="ARBA00022692"/>
    </source>
</evidence>
<dbReference type="SUPFAM" id="SSF144083">
    <property type="entry name" value="Magnesium transport protein CorA, transmembrane region"/>
    <property type="match status" value="1"/>
</dbReference>
<dbReference type="InterPro" id="IPR045863">
    <property type="entry name" value="CorA_TM1_TM2"/>
</dbReference>
<evidence type="ECO:0000256" key="4">
    <source>
        <dbReference type="ARBA" id="ARBA00022989"/>
    </source>
</evidence>
<dbReference type="InterPro" id="IPR045861">
    <property type="entry name" value="CorA_cytoplasmic_dom"/>
</dbReference>
<sequence>PCTNEETGEIYTAPFFIIYNLNYYITIYSDNIQLVDSLFSKVKIIEPYKKIRLTLNIIYQLAREFIFYLKKIDKHTKEVEQRLHTSMKNKEIFELMDINKTFVYFQTALNADKAVLSKLLNSPSYKKYEDDLDLMEDTQVELDQATEMCNIYREILTGMMDAFSSIISNNLNIVMKTLAIITLVISIPTLIASIFGMNFDEPLYDMPYAFYIILGVSLLLSIIAAIVLYYFSNHTRKK</sequence>
<keyword evidence="5 6" id="KW-0472">Membrane</keyword>
<comment type="similarity">
    <text evidence="2">Belongs to the CorA metal ion transporter (MIT) (TC 1.A.35) family.</text>
</comment>
<dbReference type="GO" id="GO:0016020">
    <property type="term" value="C:membrane"/>
    <property type="evidence" value="ECO:0007669"/>
    <property type="project" value="UniProtKB-SubCell"/>
</dbReference>
<dbReference type="PANTHER" id="PTHR47891">
    <property type="entry name" value="TRANSPORTER-RELATED"/>
    <property type="match status" value="1"/>
</dbReference>
<dbReference type="AlphaFoldDB" id="A0A9D9DJB5"/>
<dbReference type="EMBL" id="JADIMY010000085">
    <property type="protein sequence ID" value="MBO8427740.1"/>
    <property type="molecule type" value="Genomic_DNA"/>
</dbReference>
<reference evidence="7" key="1">
    <citation type="submission" date="2020-10" db="EMBL/GenBank/DDBJ databases">
        <authorList>
            <person name="Gilroy R."/>
        </authorList>
    </citation>
    <scope>NUCLEOTIDE SEQUENCE</scope>
    <source>
        <strain evidence="7">11159</strain>
    </source>
</reference>
<feature type="transmembrane region" description="Helical" evidence="6">
    <location>
        <begin position="208"/>
        <end position="231"/>
    </location>
</feature>
<reference evidence="7" key="2">
    <citation type="journal article" date="2021" name="PeerJ">
        <title>Extensive microbial diversity within the chicken gut microbiome revealed by metagenomics and culture.</title>
        <authorList>
            <person name="Gilroy R."/>
            <person name="Ravi A."/>
            <person name="Getino M."/>
            <person name="Pursley I."/>
            <person name="Horton D.L."/>
            <person name="Alikhan N.F."/>
            <person name="Baker D."/>
            <person name="Gharbi K."/>
            <person name="Hall N."/>
            <person name="Watson M."/>
            <person name="Adriaenssens E.M."/>
            <person name="Foster-Nyarko E."/>
            <person name="Jarju S."/>
            <person name="Secka A."/>
            <person name="Antonio M."/>
            <person name="Oren A."/>
            <person name="Chaudhuri R.R."/>
            <person name="La Ragione R."/>
            <person name="Hildebrand F."/>
            <person name="Pallen M.J."/>
        </authorList>
    </citation>
    <scope>NUCLEOTIDE SEQUENCE</scope>
    <source>
        <strain evidence="7">11159</strain>
    </source>
</reference>
<evidence type="ECO:0000256" key="5">
    <source>
        <dbReference type="ARBA" id="ARBA00023136"/>
    </source>
</evidence>
<comment type="subcellular location">
    <subcellularLocation>
        <location evidence="1">Membrane</location>
        <topology evidence="1">Multi-pass membrane protein</topology>
    </subcellularLocation>
</comment>
<name>A0A9D9DJB5_9BACL</name>
<evidence type="ECO:0000256" key="6">
    <source>
        <dbReference type="SAM" id="Phobius"/>
    </source>
</evidence>
<dbReference type="Proteomes" id="UP000823613">
    <property type="component" value="Unassembled WGS sequence"/>
</dbReference>
<gene>
    <name evidence="7" type="ORF">IAC58_04210</name>
</gene>
<dbReference type="Pfam" id="PF01544">
    <property type="entry name" value="CorA"/>
    <property type="match status" value="1"/>
</dbReference>
<dbReference type="InterPro" id="IPR047199">
    <property type="entry name" value="CorA-like"/>
</dbReference>
<dbReference type="PANTHER" id="PTHR47891:SF2">
    <property type="entry name" value="MAGNESIUM AND COBALT TRANSPORTER"/>
    <property type="match status" value="1"/>
</dbReference>
<protein>
    <submittedName>
        <fullName evidence="7">Magnesium transporter CorA family protein</fullName>
    </submittedName>
</protein>
<evidence type="ECO:0000313" key="8">
    <source>
        <dbReference type="Proteomes" id="UP000823613"/>
    </source>
</evidence>
<organism evidence="7 8">
    <name type="scientific">Candidatus Onthovivens merdipullorum</name>
    <dbReference type="NCBI Taxonomy" id="2840889"/>
    <lineage>
        <taxon>Bacteria</taxon>
        <taxon>Bacillati</taxon>
        <taxon>Bacillota</taxon>
        <taxon>Bacilli</taxon>
        <taxon>Bacillales</taxon>
        <taxon>Candidatus Onthovivens</taxon>
    </lineage>
</organism>
<evidence type="ECO:0000256" key="2">
    <source>
        <dbReference type="ARBA" id="ARBA00009765"/>
    </source>
</evidence>
<dbReference type="CDD" id="cd12827">
    <property type="entry name" value="EcCorA_ZntB-like_u2"/>
    <property type="match status" value="1"/>
</dbReference>
<dbReference type="Gene3D" id="1.20.58.340">
    <property type="entry name" value="Magnesium transport protein CorA, transmembrane region"/>
    <property type="match status" value="2"/>
</dbReference>